<dbReference type="FunFam" id="2.30.38.10:FF:000001">
    <property type="entry name" value="Non-ribosomal peptide synthetase PvdI"/>
    <property type="match status" value="1"/>
</dbReference>
<dbReference type="Gene3D" id="3.30.559.30">
    <property type="entry name" value="Nonribosomal peptide synthetase, condensation domain"/>
    <property type="match status" value="4"/>
</dbReference>
<dbReference type="Proteomes" id="UP000005850">
    <property type="component" value="Chromosome"/>
</dbReference>
<keyword evidence="4" id="KW-0597">Phosphoprotein</keyword>
<dbReference type="InterPro" id="IPR009081">
    <property type="entry name" value="PP-bd_ACP"/>
</dbReference>
<evidence type="ECO:0000256" key="7">
    <source>
        <dbReference type="ARBA" id="ARBA00023194"/>
    </source>
</evidence>
<gene>
    <name evidence="12" type="ORF">BRLA_c026470</name>
</gene>
<protein>
    <submittedName>
        <fullName evidence="12">NRPS domain-containing protein</fullName>
    </submittedName>
</protein>
<dbReference type="GO" id="GO:0016874">
    <property type="term" value="F:ligase activity"/>
    <property type="evidence" value="ECO:0007669"/>
    <property type="project" value="UniProtKB-KW"/>
</dbReference>
<dbReference type="KEGG" id="blr:BRLA_c026470"/>
<dbReference type="InterPro" id="IPR025110">
    <property type="entry name" value="AMP-bd_C"/>
</dbReference>
<dbReference type="HOGENOM" id="CLU_227953_0_0_9"/>
<dbReference type="FunFam" id="3.30.559.30:FF:000001">
    <property type="entry name" value="Non-ribosomal peptide synthetase"/>
    <property type="match status" value="1"/>
</dbReference>
<keyword evidence="5" id="KW-0436">Ligase</keyword>
<dbReference type="NCBIfam" id="NF003417">
    <property type="entry name" value="PRK04813.1"/>
    <property type="match status" value="2"/>
</dbReference>
<dbReference type="Gene3D" id="2.30.38.10">
    <property type="entry name" value="Luciferase, Domain 3"/>
    <property type="match status" value="2"/>
</dbReference>
<dbReference type="Gene3D" id="3.30.559.10">
    <property type="entry name" value="Chloramphenicol acetyltransferase-like domain"/>
    <property type="match status" value="2"/>
</dbReference>
<accession>A0A075R690</accession>
<dbReference type="Pfam" id="PF00668">
    <property type="entry name" value="Condensation"/>
    <property type="match status" value="4"/>
</dbReference>
<dbReference type="RefSeq" id="WP_003336213.1">
    <property type="nucleotide sequence ID" value="NZ_CP007806.1"/>
</dbReference>
<keyword evidence="8" id="KW-0413">Isomerase</keyword>
<dbReference type="SUPFAM" id="SSF47336">
    <property type="entry name" value="ACP-like"/>
    <property type="match status" value="2"/>
</dbReference>
<dbReference type="SUPFAM" id="SSF56801">
    <property type="entry name" value="Acetyl-CoA synthetase-like"/>
    <property type="match status" value="2"/>
</dbReference>
<dbReference type="InterPro" id="IPR010071">
    <property type="entry name" value="AA_adenyl_dom"/>
</dbReference>
<dbReference type="CDD" id="cd19531">
    <property type="entry name" value="LCL_NRPS-like"/>
    <property type="match status" value="2"/>
</dbReference>
<evidence type="ECO:0000256" key="10">
    <source>
        <dbReference type="ARBA" id="ARBA00063614"/>
    </source>
</evidence>
<dbReference type="InterPro" id="IPR020845">
    <property type="entry name" value="AMP-binding_CS"/>
</dbReference>
<keyword evidence="13" id="KW-1185">Reference proteome</keyword>
<dbReference type="FunFam" id="3.30.559.10:FF:000012">
    <property type="entry name" value="Non-ribosomal peptide synthetase"/>
    <property type="match status" value="1"/>
</dbReference>
<sequence>MSTNFLHNILLASGQFEQERSYWLQNLEGVADFSGFPVETRPLANKVEDMNSVSYPIPPAIVESIMRMSNNSDYGIYMFLLAGIKYLLSTYQQRSDIIVGMPVFQQKEGGQQAISNVLPIRSSLERSLTWKQVLPTLKATIANAVKHQSLPHHVIASLLGMSNEEKSRPIFGTIVLLDNIHDQASVESIPADMVFHFKKQDKGLILQLDYHPALYSDEGVGQLVNRLFVVLHLITSKTGDSLQAMDQLLTHWNGLLTGVPTLQLPLEHSLLHHAPNKWGTIEFTLSNEESKQLTKLAETAGSSLFVTLLSVWQLLLHRYTGENGIVSGWIRQDDPSKDAPLSIYSDFSGNPSFNELLQRVQRTVDASAFEQEFSVYRESAFQILFVTGEIDDPFWSDDTELALAISQQEAGLVGTIIFDAERFEEETIKRFTGHLTTMLRDIMVHPETSIGQVSLLDDSERNLLLTTWNETNIPFPSQTLVQELFEEQVRQSPDQIAIIDGKSQLTYRELHEKSNQMAHRLQRLGVQPDTLVGISMERSPEMIIGILAILKAGAAYLPIDLTYPEERISFIIKDSQLSVLITKQSHYQQFSNDDLTLVLLDSDAQDLDQESLSTPNSNATAMNMAYVIYTSGSTGIPKGTRVTHQGIVRLVKNHSYIEWEPSDRLAQINNTSFDAFTFELWGTLLHGATLVLIAPDVVLSPYAFQKEIQRYGITVMLCTTALFNQYAGESPDMFTNITVLFGGEAADAKWVRIALEKGKPKKLINVYGPAECTTFTTTHHVTQVPADALSIPIGKPIANTQVYVLDQYLQIVPIGVPGELYVGGPGLALGYLHRPEITNERFIKNIFSPNATDRLYKTGDIVRYLPDGTLSYIGRKDDQVKIRGFRIELGEIEAVLGQHPEIRDAVVIMREDQNSNKQLIAYFTTYNQEILSASELRSYAEKKLPVHMIPAAFIYLDHVPVTPNGKVDRKALPAPLIEREESNTPLIEPITETELILAGFWKEIVGIDRISIIDDFFNSGGHSLLATQLLSRIYHTFHIEISLRTFFENPTIQAMGKQIDEIIASGEQSVSVPLVPVSRDSDLVLSYTQQGVWFVEQLEPGSATYNVPVANTLKGNLNIDALERAVNEIIRRHEILRTSFISKDGKPYQVSYPFQPIRIPVIDMSDVVASERHQRIIDMANEDANRPFDLTKCPLVRFILFKKDDENYVFYYTMHHLIMDGWSLQIFTHELSVLYEAFSQGKPSPLPEMQLQYADFAAWQRKWLDGKVMNQQLAYWKKQLAGDLPVLQLPIDRTRPSVASGAGQRDTLVMPKELVTKLHVLCKRQGVTLYMALLSAFNVLLSRYSGETDILVGSPIANRTRLETEGMIGFFANTIVLRSQLADNPTFTQLLKQVREVTLEAFSNQDVPFEKLVEVLQPERTKNITPIFQVMFTLQNTRRTDFKLSDETLIHPEIDRGTSMFDLLFDIAEHPDGLLLVAEYNMDIFFSTTISRMMEHYRELLESIVENPEQPISDLTMLTKQEKKQILDDFNNTTCDFPMDKTVHELFEEQVECRPTDIAAIHRDQQITYEELNARANQMARFIQRTGLQKEEIVAVFLERSIPMMESILGIWKAGGAYIPIDTAYPIQRIMGILEDSGATVLITISAFVTPEIKQNYKGTILCLDAQMDAINQEMKDDLRVRVEPNQLAYIIYTSGSTGKPKGSMVEHIGLTNHLHMMKQRLNLGEDCRIAQTASHCFDISVWQFFTSIILGGTTIIYDNQMTMEPNACIEQIIQDRINIFQVVPSVLSVMLDHVEENNLSLDCFRYVSVTGEAIKRSLVARWFKLFPHIPLANAYGPSEASDDVTIHIIDQLPQSEIVPIGKPLHNFKVYIVDEKMNLCPVGIKGEICVSGIGVGRGYLHDPERTAKVFMDDPFADHKGVRLYKTGDMGRWLSDGTLEFFGRKDYQVKIRGFRIELEEIENQINNHPNILETVVMDIEDARGQKSLCAYVVLKQDVPINQLKSHLANTLPDYMIPAFFVKMEKLPLTANGKVDRKALPKPDRNVLESKYVAPRNKIEEKIIAIWESVLDTAGIGIEDHFFENGGHSLKATTVISRINKELQVDISLRDFFDRPIIKDLAQLVESSGKKAYPIIQPVQKQEAYQLSSAQKRMFLVNLRDSESIAYNIPNMFIIEGKVDKQRLHQAFQKLVERHEILRTSFGWERGEPVQYVQEKLELDIKEVTSTHEQLYSVVQSLVAPFDLSKAPLLRVFVVTVEDEYHVLVLDMHHIIMDGSSIAILLDELVQFYQEKQLPEPRIQYKDFSAWQNKLLASEVMQGQENYWLEQFSGQLPVLGLPTDYPRPSVKSFEGSFVEFFADKELTLGLRNLASTTGTTLYMVLLAAYHVLLSKYAHQQDIIIGTPIAGRHHADLEKVIGMFVNTLAIRIQSDTQQTFTEFLLMVKEHVLQAFDHQDYQFDMLVEKLDAAKDESRNPLFDTMFILQNIEEPYITEGNDATDKLSISRFDYKYRMSKFDVSVITIEADEELVFQFEYANALFTESTINILGESFLKLLTIIVNEAGTKLSDIEIAESYDLIEMDISDQLDFQF</sequence>
<dbReference type="Pfam" id="PF13193">
    <property type="entry name" value="AMP-binding_C"/>
    <property type="match status" value="2"/>
</dbReference>
<dbReference type="eggNOG" id="COG1020">
    <property type="taxonomic scope" value="Bacteria"/>
</dbReference>
<dbReference type="GO" id="GO:0043041">
    <property type="term" value="P:amino acid activation for nonribosomal peptide biosynthetic process"/>
    <property type="evidence" value="ECO:0007669"/>
    <property type="project" value="TreeGrafter"/>
</dbReference>
<evidence type="ECO:0000313" key="12">
    <source>
        <dbReference type="EMBL" id="AIG26966.1"/>
    </source>
</evidence>
<evidence type="ECO:0000256" key="9">
    <source>
        <dbReference type="ARBA" id="ARBA00023268"/>
    </source>
</evidence>
<comment type="cofactor">
    <cofactor evidence="1">
        <name>pantetheine 4'-phosphate</name>
        <dbReference type="ChEBI" id="CHEBI:47942"/>
    </cofactor>
</comment>
<dbReference type="PROSITE" id="PS50075">
    <property type="entry name" value="CARRIER"/>
    <property type="match status" value="2"/>
</dbReference>
<keyword evidence="9" id="KW-0511">Multifunctional enzyme</keyword>
<dbReference type="SUPFAM" id="SSF52777">
    <property type="entry name" value="CoA-dependent acyltransferases"/>
    <property type="match status" value="6"/>
</dbReference>
<feature type="domain" description="Carrier" evidence="11">
    <location>
        <begin position="2052"/>
        <end position="2127"/>
    </location>
</feature>
<evidence type="ECO:0000256" key="2">
    <source>
        <dbReference type="ARBA" id="ARBA00006432"/>
    </source>
</evidence>
<name>A0A075R690_BRELA</name>
<dbReference type="FunFam" id="3.40.50.12780:FF:000012">
    <property type="entry name" value="Non-ribosomal peptide synthetase"/>
    <property type="match status" value="2"/>
</dbReference>
<dbReference type="PANTHER" id="PTHR45527">
    <property type="entry name" value="NONRIBOSOMAL PEPTIDE SYNTHETASE"/>
    <property type="match status" value="1"/>
</dbReference>
<dbReference type="CDD" id="cd12117">
    <property type="entry name" value="A_NRPS_Srf_like"/>
    <property type="match status" value="1"/>
</dbReference>
<dbReference type="Gene3D" id="3.40.50.980">
    <property type="match status" value="4"/>
</dbReference>
<dbReference type="FunFam" id="3.30.300.30:FF:000010">
    <property type="entry name" value="Enterobactin synthetase component F"/>
    <property type="match status" value="2"/>
</dbReference>
<dbReference type="GO" id="GO:0044550">
    <property type="term" value="P:secondary metabolite biosynthetic process"/>
    <property type="evidence" value="ECO:0007669"/>
    <property type="project" value="UniProtKB-ARBA"/>
</dbReference>
<dbReference type="InterPro" id="IPR000873">
    <property type="entry name" value="AMP-dep_synth/lig_dom"/>
</dbReference>
<comment type="similarity">
    <text evidence="2">Belongs to the ATP-dependent AMP-binding enzyme family.</text>
</comment>
<reference evidence="12 13" key="1">
    <citation type="journal article" date="2011" name="J. Bacteriol.">
        <title>Genome sequence of Brevibacillus laterosporus LMG 15441, a pathogen of invertebrates.</title>
        <authorList>
            <person name="Djukic M."/>
            <person name="Poehlein A."/>
            <person name="Thurmer A."/>
            <person name="Daniel R."/>
        </authorList>
    </citation>
    <scope>NUCLEOTIDE SEQUENCE [LARGE SCALE GENOMIC DNA]</scope>
    <source>
        <strain evidence="12 13">LMG 15441</strain>
    </source>
</reference>
<keyword evidence="6" id="KW-0677">Repeat</keyword>
<dbReference type="GO" id="GO:0031177">
    <property type="term" value="F:phosphopantetheine binding"/>
    <property type="evidence" value="ECO:0007669"/>
    <property type="project" value="TreeGrafter"/>
</dbReference>
<dbReference type="NCBIfam" id="TIGR01733">
    <property type="entry name" value="AA-adenyl-dom"/>
    <property type="match status" value="2"/>
</dbReference>
<dbReference type="GO" id="GO:0005737">
    <property type="term" value="C:cytoplasm"/>
    <property type="evidence" value="ECO:0007669"/>
    <property type="project" value="TreeGrafter"/>
</dbReference>
<dbReference type="PROSITE" id="PS00455">
    <property type="entry name" value="AMP_BINDING"/>
    <property type="match status" value="2"/>
</dbReference>
<dbReference type="PANTHER" id="PTHR45527:SF1">
    <property type="entry name" value="FATTY ACID SYNTHASE"/>
    <property type="match status" value="1"/>
</dbReference>
<dbReference type="EMBL" id="CP007806">
    <property type="protein sequence ID" value="AIG26966.1"/>
    <property type="molecule type" value="Genomic_DNA"/>
</dbReference>
<keyword evidence="3" id="KW-0596">Phosphopantetheine</keyword>
<proteinExistence type="inferred from homology"/>
<dbReference type="Gene3D" id="3.30.300.30">
    <property type="match status" value="2"/>
</dbReference>
<dbReference type="STRING" id="1042163.BRLA_c026470"/>
<dbReference type="Pfam" id="PF00550">
    <property type="entry name" value="PP-binding"/>
    <property type="match status" value="2"/>
</dbReference>
<evidence type="ECO:0000313" key="13">
    <source>
        <dbReference type="Proteomes" id="UP000005850"/>
    </source>
</evidence>
<dbReference type="GO" id="GO:0017000">
    <property type="term" value="P:antibiotic biosynthetic process"/>
    <property type="evidence" value="ECO:0007669"/>
    <property type="project" value="UniProtKB-KW"/>
</dbReference>
<dbReference type="FunFam" id="1.10.1200.10:FF:000005">
    <property type="entry name" value="Nonribosomal peptide synthetase 1"/>
    <property type="match status" value="1"/>
</dbReference>
<feature type="domain" description="Carrier" evidence="11">
    <location>
        <begin position="988"/>
        <end position="1063"/>
    </location>
</feature>
<evidence type="ECO:0000259" key="11">
    <source>
        <dbReference type="PROSITE" id="PS50075"/>
    </source>
</evidence>
<keyword evidence="7" id="KW-0045">Antibiotic biosynthesis</keyword>
<evidence type="ECO:0000256" key="5">
    <source>
        <dbReference type="ARBA" id="ARBA00022598"/>
    </source>
</evidence>
<organism evidence="12 13">
    <name type="scientific">Brevibacillus laterosporus LMG 15441</name>
    <dbReference type="NCBI Taxonomy" id="1042163"/>
    <lineage>
        <taxon>Bacteria</taxon>
        <taxon>Bacillati</taxon>
        <taxon>Bacillota</taxon>
        <taxon>Bacilli</taxon>
        <taxon>Bacillales</taxon>
        <taxon>Paenibacillaceae</taxon>
        <taxon>Brevibacillus</taxon>
    </lineage>
</organism>
<dbReference type="GO" id="GO:0008610">
    <property type="term" value="P:lipid biosynthetic process"/>
    <property type="evidence" value="ECO:0007669"/>
    <property type="project" value="UniProtKB-ARBA"/>
</dbReference>
<dbReference type="InterPro" id="IPR036736">
    <property type="entry name" value="ACP-like_sf"/>
</dbReference>
<dbReference type="CDD" id="cd05930">
    <property type="entry name" value="A_NRPS"/>
    <property type="match status" value="1"/>
</dbReference>
<dbReference type="Pfam" id="PF00501">
    <property type="entry name" value="AMP-binding"/>
    <property type="match status" value="2"/>
</dbReference>
<evidence type="ECO:0000256" key="6">
    <source>
        <dbReference type="ARBA" id="ARBA00022737"/>
    </source>
</evidence>
<comment type="subunit">
    <text evidence="10">Large multienzyme complex composed of 4 subunits; LgrA, LgrB, LgrC and LgrD.</text>
</comment>
<evidence type="ECO:0000256" key="4">
    <source>
        <dbReference type="ARBA" id="ARBA00022553"/>
    </source>
</evidence>
<dbReference type="InterPro" id="IPR001242">
    <property type="entry name" value="Condensation_dom"/>
</dbReference>
<dbReference type="Gene3D" id="1.10.1200.10">
    <property type="entry name" value="ACP-like"/>
    <property type="match status" value="2"/>
</dbReference>
<dbReference type="InterPro" id="IPR023213">
    <property type="entry name" value="CAT-like_dom_sf"/>
</dbReference>
<evidence type="ECO:0000256" key="8">
    <source>
        <dbReference type="ARBA" id="ARBA00023235"/>
    </source>
</evidence>
<evidence type="ECO:0000256" key="1">
    <source>
        <dbReference type="ARBA" id="ARBA00001957"/>
    </source>
</evidence>
<evidence type="ECO:0000256" key="3">
    <source>
        <dbReference type="ARBA" id="ARBA00022450"/>
    </source>
</evidence>
<dbReference type="FunFam" id="3.40.50.980:FF:000001">
    <property type="entry name" value="Non-ribosomal peptide synthetase"/>
    <property type="match status" value="2"/>
</dbReference>
<dbReference type="InterPro" id="IPR045851">
    <property type="entry name" value="AMP-bd_C_sf"/>
</dbReference>
<dbReference type="GO" id="GO:0016853">
    <property type="term" value="F:isomerase activity"/>
    <property type="evidence" value="ECO:0007669"/>
    <property type="project" value="UniProtKB-KW"/>
</dbReference>